<dbReference type="EMBL" id="CP046234">
    <property type="protein sequence ID" value="WFD45614.1"/>
    <property type="molecule type" value="Genomic_DNA"/>
</dbReference>
<protein>
    <submittedName>
        <fullName evidence="2">Uncharacterized protein</fullName>
    </submittedName>
</protein>
<accession>A0ABY8EIM4</accession>
<evidence type="ECO:0000313" key="3">
    <source>
        <dbReference type="Proteomes" id="UP000818624"/>
    </source>
</evidence>
<proteinExistence type="predicted"/>
<organism evidence="2 3">
    <name type="scientific">Malassezia furfur</name>
    <name type="common">Pityriasis versicolor infection agent</name>
    <name type="synonym">Pityrosporum furfur</name>
    <dbReference type="NCBI Taxonomy" id="55194"/>
    <lineage>
        <taxon>Eukaryota</taxon>
        <taxon>Fungi</taxon>
        <taxon>Dikarya</taxon>
        <taxon>Basidiomycota</taxon>
        <taxon>Ustilaginomycotina</taxon>
        <taxon>Malasseziomycetes</taxon>
        <taxon>Malasseziales</taxon>
        <taxon>Malasseziaceae</taxon>
        <taxon>Malassezia</taxon>
    </lineage>
</organism>
<sequence>MDFFGGAKPKERAQGRAVVTTARVSQAAPPPRPKASTAARHNALPEAVRQRIESSRAEAAQAQARAAAAAAARSDAPAPQPKKRAKKEHKRVQAVARTPERDASPRSVLDQRPGIPFHYAVTRPIVPDAAYTGSAPTSSRALVRESTCKYGTFFENLDDNTVVSLEYPAQDTSEEYVRSA</sequence>
<gene>
    <name evidence="2" type="ORF">GLX27_000236</name>
</gene>
<evidence type="ECO:0000256" key="1">
    <source>
        <dbReference type="SAM" id="MobiDB-lite"/>
    </source>
</evidence>
<name>A0ABY8EIM4_MALFU</name>
<feature type="region of interest" description="Disordered" evidence="1">
    <location>
        <begin position="1"/>
        <end position="112"/>
    </location>
</feature>
<keyword evidence="3" id="KW-1185">Reference proteome</keyword>
<reference evidence="2 3" key="1">
    <citation type="journal article" date="2020" name="Elife">
        <title>Loss of centromere function drives karyotype evolution in closely related Malassezia species.</title>
        <authorList>
            <person name="Sankaranarayanan S.R."/>
            <person name="Ianiri G."/>
            <person name="Coelho M.A."/>
            <person name="Reza M.H."/>
            <person name="Thimmappa B.C."/>
            <person name="Ganguly P."/>
            <person name="Vadnala R.N."/>
            <person name="Sun S."/>
            <person name="Siddharthan R."/>
            <person name="Tellgren-Roth C."/>
            <person name="Dawson T.L."/>
            <person name="Heitman J."/>
            <person name="Sanyal K."/>
        </authorList>
    </citation>
    <scope>NUCLEOTIDE SEQUENCE [LARGE SCALE GENOMIC DNA]</scope>
    <source>
        <strain evidence="2">CBS14141</strain>
    </source>
</reference>
<feature type="compositionally biased region" description="Low complexity" evidence="1">
    <location>
        <begin position="57"/>
        <end position="77"/>
    </location>
</feature>
<evidence type="ECO:0000313" key="2">
    <source>
        <dbReference type="EMBL" id="WFD45614.1"/>
    </source>
</evidence>
<dbReference type="Proteomes" id="UP000818624">
    <property type="component" value="Chromosome 1"/>
</dbReference>
<feature type="compositionally biased region" description="Basic residues" evidence="1">
    <location>
        <begin position="81"/>
        <end position="92"/>
    </location>
</feature>